<accession>D2I1C6</accession>
<keyword evidence="2" id="KW-0472">Membrane</keyword>
<evidence type="ECO:0000313" key="3">
    <source>
        <dbReference type="EMBL" id="EFB21132.1"/>
    </source>
</evidence>
<sequence>MARVTRTIPHGSPQLREAHQHPRSSHDPAGPHVEHRDPAGDPQSQTTSWVPHFFTKSTPDDQPSKGEERSLLSNIYFLFLVFLEVPVLLSMLSAVLWVNRPQGLWVEVESAG</sequence>
<feature type="transmembrane region" description="Helical" evidence="2">
    <location>
        <begin position="75"/>
        <end position="98"/>
    </location>
</feature>
<name>D2I1C6_AILME</name>
<keyword evidence="2" id="KW-1133">Transmembrane helix</keyword>
<evidence type="ECO:0000256" key="2">
    <source>
        <dbReference type="SAM" id="Phobius"/>
    </source>
</evidence>
<feature type="compositionally biased region" description="Polar residues" evidence="1">
    <location>
        <begin position="42"/>
        <end position="57"/>
    </location>
</feature>
<feature type="region of interest" description="Disordered" evidence="1">
    <location>
        <begin position="1"/>
        <end position="67"/>
    </location>
</feature>
<evidence type="ECO:0000256" key="1">
    <source>
        <dbReference type="SAM" id="MobiDB-lite"/>
    </source>
</evidence>
<dbReference type="AlphaFoldDB" id="D2I1C6"/>
<gene>
    <name evidence="3" type="ORF">PANDA_019091</name>
</gene>
<keyword evidence="2" id="KW-0812">Transmembrane</keyword>
<feature type="compositionally biased region" description="Basic and acidic residues" evidence="1">
    <location>
        <begin position="58"/>
        <end position="67"/>
    </location>
</feature>
<dbReference type="InParanoid" id="D2I1C6"/>
<protein>
    <submittedName>
        <fullName evidence="3">Uncharacterized protein</fullName>
    </submittedName>
</protein>
<proteinExistence type="predicted"/>
<organism evidence="3">
    <name type="scientific">Ailuropoda melanoleuca</name>
    <name type="common">Giant panda</name>
    <dbReference type="NCBI Taxonomy" id="9646"/>
    <lineage>
        <taxon>Eukaryota</taxon>
        <taxon>Metazoa</taxon>
        <taxon>Chordata</taxon>
        <taxon>Craniata</taxon>
        <taxon>Vertebrata</taxon>
        <taxon>Euteleostomi</taxon>
        <taxon>Mammalia</taxon>
        <taxon>Eutheria</taxon>
        <taxon>Laurasiatheria</taxon>
        <taxon>Carnivora</taxon>
        <taxon>Caniformia</taxon>
        <taxon>Ursidae</taxon>
        <taxon>Ailuropoda</taxon>
    </lineage>
</organism>
<feature type="compositionally biased region" description="Basic and acidic residues" evidence="1">
    <location>
        <begin position="16"/>
        <end position="26"/>
    </location>
</feature>
<dbReference type="EMBL" id="GL193978">
    <property type="protein sequence ID" value="EFB21132.1"/>
    <property type="molecule type" value="Genomic_DNA"/>
</dbReference>
<reference evidence="3" key="1">
    <citation type="journal article" date="2010" name="Nature">
        <title>The sequence and de novo assembly of the giant panda genome.</title>
        <authorList>
            <person name="Li R."/>
            <person name="Fan W."/>
            <person name="Tian G."/>
            <person name="Zhu H."/>
            <person name="He L."/>
            <person name="Cai J."/>
            <person name="Huang Q."/>
            <person name="Cai Q."/>
            <person name="Li B."/>
            <person name="Bai Y."/>
            <person name="Zhang Z."/>
            <person name="Zhang Y."/>
            <person name="Wang W."/>
            <person name="Li J."/>
            <person name="Wei F."/>
            <person name="Li H."/>
            <person name="Jian M."/>
            <person name="Li J."/>
            <person name="Zhang Z."/>
            <person name="Nielsen R."/>
            <person name="Li D."/>
            <person name="Gu W."/>
            <person name="Yang Z."/>
            <person name="Xuan Z."/>
            <person name="Ryder O.A."/>
            <person name="Leung F.C."/>
            <person name="Zhou Y."/>
            <person name="Cao J."/>
            <person name="Sun X."/>
            <person name="Fu Y."/>
            <person name="Fang X."/>
            <person name="Guo X."/>
            <person name="Wang B."/>
            <person name="Hou R."/>
            <person name="Shen F."/>
            <person name="Mu B."/>
            <person name="Ni P."/>
            <person name="Lin R."/>
            <person name="Qian W."/>
            <person name="Wang G."/>
            <person name="Yu C."/>
            <person name="Nie W."/>
            <person name="Wang J."/>
            <person name="Wu Z."/>
            <person name="Liang H."/>
            <person name="Min J."/>
            <person name="Wu Q."/>
            <person name="Cheng S."/>
            <person name="Ruan J."/>
            <person name="Wang M."/>
            <person name="Shi Z."/>
            <person name="Wen M."/>
            <person name="Liu B."/>
            <person name="Ren X."/>
            <person name="Zheng H."/>
            <person name="Dong D."/>
            <person name="Cook K."/>
            <person name="Shan G."/>
            <person name="Zhang H."/>
            <person name="Kosiol C."/>
            <person name="Xie X."/>
            <person name="Lu Z."/>
            <person name="Zheng H."/>
            <person name="Li Y."/>
            <person name="Steiner C.C."/>
            <person name="Lam T.T."/>
            <person name="Lin S."/>
            <person name="Zhang Q."/>
            <person name="Li G."/>
            <person name="Tian J."/>
            <person name="Gong T."/>
            <person name="Liu H."/>
            <person name="Zhang D."/>
            <person name="Fang L."/>
            <person name="Ye C."/>
            <person name="Zhang J."/>
            <person name="Hu W."/>
            <person name="Xu A."/>
            <person name="Ren Y."/>
            <person name="Zhang G."/>
            <person name="Bruford M.W."/>
            <person name="Li Q."/>
            <person name="Ma L."/>
            <person name="Guo Y."/>
            <person name="An N."/>
            <person name="Hu Y."/>
            <person name="Zheng Y."/>
            <person name="Shi Y."/>
            <person name="Li Z."/>
            <person name="Liu Q."/>
            <person name="Chen Y."/>
            <person name="Zhao J."/>
            <person name="Qu N."/>
            <person name="Zhao S."/>
            <person name="Tian F."/>
            <person name="Wang X."/>
            <person name="Wang H."/>
            <person name="Xu L."/>
            <person name="Liu X."/>
            <person name="Vinar T."/>
            <person name="Wang Y."/>
            <person name="Lam T.W."/>
            <person name="Yiu S.M."/>
            <person name="Liu S."/>
            <person name="Zhang H."/>
            <person name="Li D."/>
            <person name="Huang Y."/>
            <person name="Wang X."/>
            <person name="Yang G."/>
            <person name="Jiang Z."/>
            <person name="Wang J."/>
            <person name="Qin N."/>
            <person name="Li L."/>
            <person name="Li J."/>
            <person name="Bolund L."/>
            <person name="Kristiansen K."/>
            <person name="Wong G.K."/>
            <person name="Olson M."/>
            <person name="Zhang X."/>
            <person name="Li S."/>
            <person name="Yang H."/>
            <person name="Wang J."/>
            <person name="Wang J."/>
        </authorList>
    </citation>
    <scope>NUCLEOTIDE SEQUENCE [LARGE SCALE GENOMIC DNA]</scope>
</reference>